<dbReference type="SMART" id="SM00905">
    <property type="entry name" value="FolB"/>
    <property type="match status" value="1"/>
</dbReference>
<dbReference type="Gene3D" id="3.30.1130.10">
    <property type="match status" value="1"/>
</dbReference>
<proteinExistence type="inferred from homology"/>
<evidence type="ECO:0000313" key="9">
    <source>
        <dbReference type="EMBL" id="MFC3148056.1"/>
    </source>
</evidence>
<comment type="similarity">
    <text evidence="3">Belongs to the DHNA family.</text>
</comment>
<dbReference type="InterPro" id="IPR006157">
    <property type="entry name" value="FolB_dom"/>
</dbReference>
<evidence type="ECO:0000256" key="3">
    <source>
        <dbReference type="ARBA" id="ARBA00005708"/>
    </source>
</evidence>
<dbReference type="Pfam" id="PF02152">
    <property type="entry name" value="FolB"/>
    <property type="match status" value="1"/>
</dbReference>
<dbReference type="EC" id="4.1.2.25" evidence="4"/>
<keyword evidence="10" id="KW-1185">Reference proteome</keyword>
<evidence type="ECO:0000256" key="1">
    <source>
        <dbReference type="ARBA" id="ARBA00001353"/>
    </source>
</evidence>
<dbReference type="EMBL" id="JBHRTI010000004">
    <property type="protein sequence ID" value="MFC3148056.1"/>
    <property type="molecule type" value="Genomic_DNA"/>
</dbReference>
<gene>
    <name evidence="9" type="ORF">ACFOEN_10420</name>
</gene>
<protein>
    <recommendedName>
        <fullName evidence="4">dihydroneopterin aldolase</fullName>
        <ecNumber evidence="4">4.1.2.25</ecNumber>
    </recommendedName>
    <alternativeName>
        <fullName evidence="7">7,8-dihydroneopterin aldolase</fullName>
    </alternativeName>
</protein>
<dbReference type="PANTHER" id="PTHR42844:SF1">
    <property type="entry name" value="DIHYDRONEOPTERIN ALDOLASE 1-RELATED"/>
    <property type="match status" value="1"/>
</dbReference>
<comment type="pathway">
    <text evidence="2">Cofactor biosynthesis; tetrahydrofolate biosynthesis; 2-amino-4-hydroxy-6-hydroxymethyl-7,8-dihydropteridine diphosphate from 7,8-dihydroneopterin triphosphate: step 3/4.</text>
</comment>
<keyword evidence="5" id="KW-0289">Folate biosynthesis</keyword>
<feature type="domain" description="Dihydroneopterin aldolase/epimerase" evidence="8">
    <location>
        <begin position="4"/>
        <end position="115"/>
    </location>
</feature>
<dbReference type="NCBIfam" id="TIGR00526">
    <property type="entry name" value="folB_dom"/>
    <property type="match status" value="1"/>
</dbReference>
<dbReference type="SUPFAM" id="SSF55620">
    <property type="entry name" value="Tetrahydrobiopterin biosynthesis enzymes-like"/>
    <property type="match status" value="1"/>
</dbReference>
<dbReference type="PANTHER" id="PTHR42844">
    <property type="entry name" value="DIHYDRONEOPTERIN ALDOLASE 1-RELATED"/>
    <property type="match status" value="1"/>
</dbReference>
<organism evidence="9 10">
    <name type="scientific">Piscinibacterium candidicorallinum</name>
    <dbReference type="NCBI Taxonomy" id="1793872"/>
    <lineage>
        <taxon>Bacteria</taxon>
        <taxon>Pseudomonadati</taxon>
        <taxon>Pseudomonadota</taxon>
        <taxon>Betaproteobacteria</taxon>
        <taxon>Burkholderiales</taxon>
        <taxon>Piscinibacterium</taxon>
    </lineage>
</organism>
<evidence type="ECO:0000256" key="2">
    <source>
        <dbReference type="ARBA" id="ARBA00005013"/>
    </source>
</evidence>
<evidence type="ECO:0000256" key="6">
    <source>
        <dbReference type="ARBA" id="ARBA00023239"/>
    </source>
</evidence>
<dbReference type="Proteomes" id="UP001595556">
    <property type="component" value="Unassembled WGS sequence"/>
</dbReference>
<dbReference type="InterPro" id="IPR043133">
    <property type="entry name" value="GTP-CH-I_C/QueF"/>
</dbReference>
<evidence type="ECO:0000313" key="10">
    <source>
        <dbReference type="Proteomes" id="UP001595556"/>
    </source>
</evidence>
<dbReference type="RefSeq" id="WP_054126682.1">
    <property type="nucleotide sequence ID" value="NZ_CP180191.1"/>
</dbReference>
<dbReference type="InterPro" id="IPR006156">
    <property type="entry name" value="Dihydroneopterin_aldolase"/>
</dbReference>
<evidence type="ECO:0000256" key="7">
    <source>
        <dbReference type="ARBA" id="ARBA00032903"/>
    </source>
</evidence>
<keyword evidence="6" id="KW-0456">Lyase</keyword>
<name>A0ABV7H610_9BURK</name>
<comment type="catalytic activity">
    <reaction evidence="1">
        <text>7,8-dihydroneopterin = 6-hydroxymethyl-7,8-dihydropterin + glycolaldehyde</text>
        <dbReference type="Rhea" id="RHEA:10540"/>
        <dbReference type="ChEBI" id="CHEBI:17001"/>
        <dbReference type="ChEBI" id="CHEBI:17071"/>
        <dbReference type="ChEBI" id="CHEBI:44841"/>
        <dbReference type="EC" id="4.1.2.25"/>
    </reaction>
</comment>
<reference evidence="10" key="1">
    <citation type="journal article" date="2019" name="Int. J. Syst. Evol. Microbiol.">
        <title>The Global Catalogue of Microorganisms (GCM) 10K type strain sequencing project: providing services to taxonomists for standard genome sequencing and annotation.</title>
        <authorList>
            <consortium name="The Broad Institute Genomics Platform"/>
            <consortium name="The Broad Institute Genome Sequencing Center for Infectious Disease"/>
            <person name="Wu L."/>
            <person name="Ma J."/>
        </authorList>
    </citation>
    <scope>NUCLEOTIDE SEQUENCE [LARGE SCALE GENOMIC DNA]</scope>
    <source>
        <strain evidence="10">KCTC 52168</strain>
    </source>
</reference>
<evidence type="ECO:0000256" key="4">
    <source>
        <dbReference type="ARBA" id="ARBA00013043"/>
    </source>
</evidence>
<sequence>MRRIFLDRLRVQASIGILPHELESKQPLLISAEVRMNDAPLVPAHDEVREVLDYRRVRQIALDEVNAGHINMLESLAGRIAQHVLALPGVSAVVVRVDKPNIFPDCDGVAVEVSGQR</sequence>
<comment type="caution">
    <text evidence="9">The sequence shown here is derived from an EMBL/GenBank/DDBJ whole genome shotgun (WGS) entry which is preliminary data.</text>
</comment>
<evidence type="ECO:0000256" key="5">
    <source>
        <dbReference type="ARBA" id="ARBA00022909"/>
    </source>
</evidence>
<accession>A0ABV7H610</accession>
<evidence type="ECO:0000259" key="8">
    <source>
        <dbReference type="SMART" id="SM00905"/>
    </source>
</evidence>